<sequence>MDRLEYLSVRFHFGGEFINNWRETFYVGGSEGMSYIERDKISLPELIGYLKDHCEVLPGMLLHWLFPGKELADGLRVLVDDKVCDYMSKCVVDGGVAEIYVEAVVGGESNESGSSDDSDFEDELEDMSLADDEWDDLNDDASTPEKTKSDLDRLRAWSTPSPKDKGKAVVLCEERVKSADLSGSDNDYVGGDSCSSGEDQEVEEIRKAYKEFKKKLKDGEVGNLDDVIYMGSSRQINDGALVQIQGEEDNSPYENSSADGDSYEEDSDGQLVRKKSKYPIFNANQPHVRLALGMKFDGKKEFKEAVVQLALQNKRFIRFPKDEGYRTRAKCDWATCPWSFLLSRNSRTNSWQIASLVDEHNCPPRKDNNLVTYKRIAQKYEKTIIDNPTWSIQSMQSTVSEQMFANCKRAKAYVLKKIYESRRDEYSRIFDYQLELLRSNPGSIVVVKLDTDQPSPVFKRIYVCLAACKNGFLLGCRKVVGLDGCFFKGSNNGELLCAVGRDANNSMYPIAWAVETNDSWDWFCDLLCKDLGFGEGDGWVFISDQQKGIVNAVQHWAPSAEHRNCARHIYANWKKKFSKKEWQKKFWRCAKAPNVMLFNLAKARLAQETVEGARAIMNTDPSHWSRAWFRFGSNYDSVDNNICETFNKWIVQARFLPIISMLEAIRRKVMVRIHEKITLMDKWLGSICPNIHKKLNAYIIDSGNCHAICNGMDKFEVKHQNHRFTVDLERKTCSCRIYSFKKTYSCCLEPVEGMESWPTSDRPRPKAPGYVRMPGRPSKKEMRRELHEKPKATRVSRVGSVMTCRLCKLLGHNKASCHKRRQQQQGNVQAQGSQPSSTQDQAHVAAKHMANASSSRKRQLKASTSARAAGMVGVEQPRKKLEVRRSPRLNRG</sequence>
<dbReference type="Pfam" id="PF10551">
    <property type="entry name" value="MULE"/>
    <property type="match status" value="1"/>
</dbReference>
<dbReference type="InterPro" id="IPR058594">
    <property type="entry name" value="PB1-like_dom_pln"/>
</dbReference>
<evidence type="ECO:0008006" key="7">
    <source>
        <dbReference type="Google" id="ProtNLM"/>
    </source>
</evidence>
<gene>
    <name evidence="5" type="ORF">OJ1333_C12.3</name>
</gene>
<reference evidence="6" key="2">
    <citation type="journal article" date="2008" name="Nucleic Acids Res.">
        <title>The rice annotation project database (RAP-DB): 2008 update.</title>
        <authorList>
            <consortium name="The rice annotation project (RAP)"/>
        </authorList>
    </citation>
    <scope>GENOME REANNOTATION</scope>
    <source>
        <strain evidence="6">cv. Nipponbare</strain>
    </source>
</reference>
<evidence type="ECO:0000259" key="2">
    <source>
        <dbReference type="Pfam" id="PF03108"/>
    </source>
</evidence>
<feature type="domain" description="PB1-like" evidence="4">
    <location>
        <begin position="6"/>
        <end position="102"/>
    </location>
</feature>
<feature type="region of interest" description="Disordered" evidence="1">
    <location>
        <begin position="132"/>
        <end position="164"/>
    </location>
</feature>
<feature type="compositionally biased region" description="Basic and acidic residues" evidence="1">
    <location>
        <begin position="778"/>
        <end position="791"/>
    </location>
</feature>
<dbReference type="PANTHER" id="PTHR31973:SF187">
    <property type="entry name" value="MUTATOR TRANSPOSASE MUDRA PROTEIN"/>
    <property type="match status" value="1"/>
</dbReference>
<organism evidence="5 6">
    <name type="scientific">Oryza sativa subsp. japonica</name>
    <name type="common">Rice</name>
    <dbReference type="NCBI Taxonomy" id="39947"/>
    <lineage>
        <taxon>Eukaryota</taxon>
        <taxon>Viridiplantae</taxon>
        <taxon>Streptophyta</taxon>
        <taxon>Embryophyta</taxon>
        <taxon>Tracheophyta</taxon>
        <taxon>Spermatophyta</taxon>
        <taxon>Magnoliopsida</taxon>
        <taxon>Liliopsida</taxon>
        <taxon>Poales</taxon>
        <taxon>Poaceae</taxon>
        <taxon>BOP clade</taxon>
        <taxon>Oryzoideae</taxon>
        <taxon>Oryzeae</taxon>
        <taxon>Oryzinae</taxon>
        <taxon>Oryza</taxon>
        <taxon>Oryza sativa</taxon>
    </lineage>
</organism>
<dbReference type="AlphaFoldDB" id="Q5WMS8"/>
<feature type="compositionally biased region" description="Low complexity" evidence="1">
    <location>
        <begin position="823"/>
        <end position="834"/>
    </location>
</feature>
<feature type="domain" description="Transposase MuDR plant" evidence="2">
    <location>
        <begin position="288"/>
        <end position="353"/>
    </location>
</feature>
<accession>Q5WMS8</accession>
<dbReference type="Proteomes" id="UP000000763">
    <property type="component" value="Chromosome 5"/>
</dbReference>
<feature type="compositionally biased region" description="Basic and acidic residues" evidence="1">
    <location>
        <begin position="143"/>
        <end position="155"/>
    </location>
</feature>
<evidence type="ECO:0000313" key="5">
    <source>
        <dbReference type="EMBL" id="AAV32157.1"/>
    </source>
</evidence>
<dbReference type="InterPro" id="IPR018289">
    <property type="entry name" value="MULE_transposase_dom"/>
</dbReference>
<dbReference type="Pfam" id="PF26130">
    <property type="entry name" value="PB1-like"/>
    <property type="match status" value="1"/>
</dbReference>
<evidence type="ECO:0000313" key="6">
    <source>
        <dbReference type="Proteomes" id="UP000000763"/>
    </source>
</evidence>
<reference evidence="6" key="1">
    <citation type="journal article" date="2005" name="Nature">
        <title>The map-based sequence of the rice genome.</title>
        <authorList>
            <consortium name="International rice genome sequencing project (IRGSP)"/>
            <person name="Matsumoto T."/>
            <person name="Wu J."/>
            <person name="Kanamori H."/>
            <person name="Katayose Y."/>
            <person name="Fujisawa M."/>
            <person name="Namiki N."/>
            <person name="Mizuno H."/>
            <person name="Yamamoto K."/>
            <person name="Antonio B.A."/>
            <person name="Baba T."/>
            <person name="Sakata K."/>
            <person name="Nagamura Y."/>
            <person name="Aoki H."/>
            <person name="Arikawa K."/>
            <person name="Arita K."/>
            <person name="Bito T."/>
            <person name="Chiden Y."/>
            <person name="Fujitsuka N."/>
            <person name="Fukunaka R."/>
            <person name="Hamada M."/>
            <person name="Harada C."/>
            <person name="Hayashi A."/>
            <person name="Hijishita S."/>
            <person name="Honda M."/>
            <person name="Hosokawa S."/>
            <person name="Ichikawa Y."/>
            <person name="Idonuma A."/>
            <person name="Iijima M."/>
            <person name="Ikeda M."/>
            <person name="Ikeno M."/>
            <person name="Ito K."/>
            <person name="Ito S."/>
            <person name="Ito T."/>
            <person name="Ito Y."/>
            <person name="Ito Y."/>
            <person name="Iwabuchi A."/>
            <person name="Kamiya K."/>
            <person name="Karasawa W."/>
            <person name="Kurita K."/>
            <person name="Katagiri S."/>
            <person name="Kikuta A."/>
            <person name="Kobayashi H."/>
            <person name="Kobayashi N."/>
            <person name="Machita K."/>
            <person name="Maehara T."/>
            <person name="Masukawa M."/>
            <person name="Mizubayashi T."/>
            <person name="Mukai Y."/>
            <person name="Nagasaki H."/>
            <person name="Nagata Y."/>
            <person name="Naito S."/>
            <person name="Nakashima M."/>
            <person name="Nakama Y."/>
            <person name="Nakamichi Y."/>
            <person name="Nakamura M."/>
            <person name="Meguro A."/>
            <person name="Negishi M."/>
            <person name="Ohta I."/>
            <person name="Ohta T."/>
            <person name="Okamoto M."/>
            <person name="Ono N."/>
            <person name="Saji S."/>
            <person name="Sakaguchi M."/>
            <person name="Sakai K."/>
            <person name="Shibata M."/>
            <person name="Shimokawa T."/>
            <person name="Song J."/>
            <person name="Takazaki Y."/>
            <person name="Terasawa K."/>
            <person name="Tsugane M."/>
            <person name="Tsuji K."/>
            <person name="Ueda S."/>
            <person name="Waki K."/>
            <person name="Yamagata H."/>
            <person name="Yamamoto M."/>
            <person name="Yamamoto S."/>
            <person name="Yamane H."/>
            <person name="Yoshiki S."/>
            <person name="Yoshihara R."/>
            <person name="Yukawa K."/>
            <person name="Zhong H."/>
            <person name="Yano M."/>
            <person name="Yuan Q."/>
            <person name="Ouyang S."/>
            <person name="Liu J."/>
            <person name="Jones K.M."/>
            <person name="Gansberger K."/>
            <person name="Moffat K."/>
            <person name="Hill J."/>
            <person name="Bera J."/>
            <person name="Fadrosh D."/>
            <person name="Jin S."/>
            <person name="Johri S."/>
            <person name="Kim M."/>
            <person name="Overton L."/>
            <person name="Reardon M."/>
            <person name="Tsitrin T."/>
            <person name="Vuong H."/>
            <person name="Weaver B."/>
            <person name="Ciecko A."/>
            <person name="Tallon L."/>
            <person name="Jackson J."/>
            <person name="Pai G."/>
            <person name="Aken S.V."/>
            <person name="Utterback T."/>
            <person name="Reidmuller S."/>
            <person name="Feldblyum T."/>
            <person name="Hsiao J."/>
            <person name="Zismann V."/>
            <person name="Iobst S."/>
            <person name="de Vazeille A.R."/>
            <person name="Buell C.R."/>
            <person name="Ying K."/>
            <person name="Li Y."/>
            <person name="Lu T."/>
            <person name="Huang Y."/>
            <person name="Zhao Q."/>
            <person name="Feng Q."/>
            <person name="Zhang L."/>
            <person name="Zhu J."/>
            <person name="Weng Q."/>
            <person name="Mu J."/>
            <person name="Lu Y."/>
            <person name="Fan D."/>
            <person name="Liu Y."/>
            <person name="Guan J."/>
            <person name="Zhang Y."/>
            <person name="Yu S."/>
            <person name="Liu X."/>
            <person name="Zhang Y."/>
            <person name="Hong G."/>
            <person name="Han B."/>
            <person name="Choisne N."/>
            <person name="Demange N."/>
            <person name="Orjeda G."/>
            <person name="Samain S."/>
            <person name="Cattolico L."/>
            <person name="Pelletier E."/>
            <person name="Couloux A."/>
            <person name="Segurens B."/>
            <person name="Wincker P."/>
            <person name="D'Hont A."/>
            <person name="Scarpelli C."/>
            <person name="Weissenbach J."/>
            <person name="Salanoubat M."/>
            <person name="Quetier F."/>
            <person name="Yu Y."/>
            <person name="Kim H.R."/>
            <person name="Rambo T."/>
            <person name="Currie J."/>
            <person name="Collura K."/>
            <person name="Luo M."/>
            <person name="Yang T."/>
            <person name="Ammiraju J.S.S."/>
            <person name="Engler F."/>
            <person name="Soderlund C."/>
            <person name="Wing R.A."/>
            <person name="Palmer L.E."/>
            <person name="de la Bastide M."/>
            <person name="Spiegel L."/>
            <person name="Nascimento L."/>
            <person name="Zutavern T."/>
            <person name="O'Shaughnessy A."/>
            <person name="Dike S."/>
            <person name="Dedhia N."/>
            <person name="Preston R."/>
            <person name="Balija V."/>
            <person name="McCombie W.R."/>
            <person name="Chow T."/>
            <person name="Chen H."/>
            <person name="Chung M."/>
            <person name="Chen C."/>
            <person name="Shaw J."/>
            <person name="Wu H."/>
            <person name="Hsiao K."/>
            <person name="Chao Y."/>
            <person name="Chu M."/>
            <person name="Cheng C."/>
            <person name="Hour A."/>
            <person name="Lee P."/>
            <person name="Lin S."/>
            <person name="Lin Y."/>
            <person name="Liou J."/>
            <person name="Liu S."/>
            <person name="Hsing Y."/>
            <person name="Raghuvanshi S."/>
            <person name="Mohanty A."/>
            <person name="Bharti A.K."/>
            <person name="Gaur A."/>
            <person name="Gupta V."/>
            <person name="Kumar D."/>
            <person name="Ravi V."/>
            <person name="Vij S."/>
            <person name="Kapur A."/>
            <person name="Khurana P."/>
            <person name="Khurana P."/>
            <person name="Khurana J.P."/>
            <person name="Tyagi A.K."/>
            <person name="Gaikwad K."/>
            <person name="Singh A."/>
            <person name="Dalal V."/>
            <person name="Srivastava S."/>
            <person name="Dixit A."/>
            <person name="Pal A.K."/>
            <person name="Ghazi I.A."/>
            <person name="Yadav M."/>
            <person name="Pandit A."/>
            <person name="Bhargava A."/>
            <person name="Sureshbabu K."/>
            <person name="Batra K."/>
            <person name="Sharma T.R."/>
            <person name="Mohapatra T."/>
            <person name="Singh N.K."/>
            <person name="Messing J."/>
            <person name="Nelson A.B."/>
            <person name="Fuks G."/>
            <person name="Kavchok S."/>
            <person name="Keizer G."/>
            <person name="Linton E."/>
            <person name="Llaca V."/>
            <person name="Song R."/>
            <person name="Tanyolac B."/>
            <person name="Young S."/>
            <person name="Ho-Il K."/>
            <person name="Hahn J.H."/>
            <person name="Sangsakoo G."/>
            <person name="Vanavichit A."/>
            <person name="de Mattos Luiz.A.T."/>
            <person name="Zimmer P.D."/>
            <person name="Malone G."/>
            <person name="Dellagostin O."/>
            <person name="de Oliveira A.C."/>
            <person name="Bevan M."/>
            <person name="Bancroft I."/>
            <person name="Minx P."/>
            <person name="Cordum H."/>
            <person name="Wilson R."/>
            <person name="Cheng Z."/>
            <person name="Jin W."/>
            <person name="Jiang J."/>
            <person name="Leong S.A."/>
            <person name="Iwama H."/>
            <person name="Gojobori T."/>
            <person name="Itoh T."/>
            <person name="Niimura Y."/>
            <person name="Fujii Y."/>
            <person name="Habara T."/>
            <person name="Sakai H."/>
            <person name="Sato Y."/>
            <person name="Wilson G."/>
            <person name="Kumar K."/>
            <person name="McCouch S."/>
            <person name="Juretic N."/>
            <person name="Hoen D."/>
            <person name="Wright S."/>
            <person name="Bruskiewich R."/>
            <person name="Bureau T."/>
            <person name="Miyao A."/>
            <person name="Hirochika H."/>
            <person name="Nishikawa T."/>
            <person name="Kadowaki K."/>
            <person name="Sugiura M."/>
            <person name="Burr B."/>
            <person name="Sasaki T."/>
        </authorList>
    </citation>
    <scope>NUCLEOTIDE SEQUENCE [LARGE SCALE GENOMIC DNA]</scope>
    <source>
        <strain evidence="6">cv. Nipponbare</strain>
    </source>
</reference>
<protein>
    <recommendedName>
        <fullName evidence="7">Transposon protein, putative, Mutator sub-class</fullName>
    </recommendedName>
</protein>
<evidence type="ECO:0000259" key="3">
    <source>
        <dbReference type="Pfam" id="PF10551"/>
    </source>
</evidence>
<feature type="domain" description="MULE transposase" evidence="3">
    <location>
        <begin position="479"/>
        <end position="572"/>
    </location>
</feature>
<name>Q5WMS8_ORYSJ</name>
<evidence type="ECO:0000256" key="1">
    <source>
        <dbReference type="SAM" id="MobiDB-lite"/>
    </source>
</evidence>
<dbReference type="EMBL" id="AC104712">
    <property type="protein sequence ID" value="AAV32157.1"/>
    <property type="molecule type" value="Genomic_DNA"/>
</dbReference>
<dbReference type="Pfam" id="PF03108">
    <property type="entry name" value="DBD_Tnp_Mut"/>
    <property type="match status" value="1"/>
</dbReference>
<dbReference type="InterPro" id="IPR004332">
    <property type="entry name" value="Transposase_MuDR"/>
</dbReference>
<feature type="compositionally biased region" description="Basic and acidic residues" evidence="1">
    <location>
        <begin position="876"/>
        <end position="885"/>
    </location>
</feature>
<evidence type="ECO:0000259" key="4">
    <source>
        <dbReference type="Pfam" id="PF26130"/>
    </source>
</evidence>
<feature type="region of interest" description="Disordered" evidence="1">
    <location>
        <begin position="757"/>
        <end position="794"/>
    </location>
</feature>
<dbReference type="PANTHER" id="PTHR31973">
    <property type="entry name" value="POLYPROTEIN, PUTATIVE-RELATED"/>
    <property type="match status" value="1"/>
</dbReference>
<feature type="region of interest" description="Disordered" evidence="1">
    <location>
        <begin position="818"/>
        <end position="892"/>
    </location>
</feature>
<feature type="region of interest" description="Disordered" evidence="1">
    <location>
        <begin position="249"/>
        <end position="268"/>
    </location>
</feature>
<proteinExistence type="predicted"/>